<dbReference type="Pfam" id="PF06585">
    <property type="entry name" value="JHBP"/>
    <property type="match status" value="3"/>
</dbReference>
<evidence type="ECO:0000256" key="2">
    <source>
        <dbReference type="ARBA" id="ARBA00023108"/>
    </source>
</evidence>
<dbReference type="AlphaFoldDB" id="A0A9C6T7C2"/>
<dbReference type="SMART" id="SM00700">
    <property type="entry name" value="JHBP"/>
    <property type="match status" value="2"/>
</dbReference>
<organism evidence="5 6">
    <name type="scientific">Drosophila albomicans</name>
    <name type="common">Fruit fly</name>
    <dbReference type="NCBI Taxonomy" id="7291"/>
    <lineage>
        <taxon>Eukaryota</taxon>
        <taxon>Metazoa</taxon>
        <taxon>Ecdysozoa</taxon>
        <taxon>Arthropoda</taxon>
        <taxon>Hexapoda</taxon>
        <taxon>Insecta</taxon>
        <taxon>Pterygota</taxon>
        <taxon>Neoptera</taxon>
        <taxon>Endopterygota</taxon>
        <taxon>Diptera</taxon>
        <taxon>Brachycera</taxon>
        <taxon>Muscomorpha</taxon>
        <taxon>Ephydroidea</taxon>
        <taxon>Drosophilidae</taxon>
        <taxon>Drosophila</taxon>
    </lineage>
</organism>
<dbReference type="GeneID" id="127565922"/>
<reference evidence="6" key="1">
    <citation type="submission" date="2025-08" db="UniProtKB">
        <authorList>
            <consortium name="RefSeq"/>
        </authorList>
    </citation>
    <scope>IDENTIFICATION</scope>
    <source>
        <strain evidence="6">15112-1751.03</strain>
        <tissue evidence="6">Whole Adult</tissue>
    </source>
</reference>
<evidence type="ECO:0000256" key="4">
    <source>
        <dbReference type="SAM" id="SignalP"/>
    </source>
</evidence>
<name>A0A9C6T7C2_DROAB</name>
<dbReference type="GO" id="GO:0005615">
    <property type="term" value="C:extracellular space"/>
    <property type="evidence" value="ECO:0007669"/>
    <property type="project" value="TreeGrafter"/>
</dbReference>
<dbReference type="Proteomes" id="UP000515160">
    <property type="component" value="Chromosome 2R"/>
</dbReference>
<gene>
    <name evidence="6" type="primary">LOC127565922</name>
</gene>
<dbReference type="GO" id="GO:0007623">
    <property type="term" value="P:circadian rhythm"/>
    <property type="evidence" value="ECO:0007669"/>
    <property type="project" value="UniProtKB-ARBA"/>
</dbReference>
<evidence type="ECO:0000256" key="3">
    <source>
        <dbReference type="ARBA" id="ARBA00060902"/>
    </source>
</evidence>
<comment type="similarity">
    <text evidence="3">Belongs to the TO family.</text>
</comment>
<dbReference type="FunFam" id="3.15.10.30:FF:000001">
    <property type="entry name" value="Takeout-like protein 1"/>
    <property type="match status" value="1"/>
</dbReference>
<keyword evidence="1 4" id="KW-0732">Signal</keyword>
<protein>
    <submittedName>
        <fullName evidence="6">Uncharacterized protein LOC127565922</fullName>
    </submittedName>
</protein>
<evidence type="ECO:0000313" key="5">
    <source>
        <dbReference type="Proteomes" id="UP000515160"/>
    </source>
</evidence>
<accession>A0A9C6T7C2</accession>
<evidence type="ECO:0000256" key="1">
    <source>
        <dbReference type="ARBA" id="ARBA00022729"/>
    </source>
</evidence>
<dbReference type="PANTHER" id="PTHR11008">
    <property type="entry name" value="PROTEIN TAKEOUT-LIKE PROTEIN"/>
    <property type="match status" value="1"/>
</dbReference>
<sequence>MLNHVLGVALLAVTLTSALSEKYLTEKPADLVPCSTKDPKFNKCLVKNLQTIFINWKDGIPGSDIVGPIDPFTINFDFGTKLFGSELSSLGIKIDFSDITVKGMSQAVITEASKDDGTIELTSDLVACSVEDTKFNECLIKNLQTIFINWKDGIPGSDIVGPIDPFSIKFDIWTKVLNNELFSKFLGNGTDFKDIVVKGMSQATITEASYDPTKYEAKVVFKIPKLIFHVDYKLTISGGVNNLQISTKGSSSLELGDLLLEYKVTLKPRVTPEDTFFDVLQLEGGIKKEIDAKDDLHDSDLNDYVYDAYWREWFKGFKIFFEPTAESLLLERVKKALQALRRYWITFSIIYTKMLIQIGISLGLLLLSLGLPATKASKYLTTQPSELTPCHLGDPSFESCFTKNMQTIFITWNNGPPGSNNLGPFDPLSIKRVKISQAGNNVISINADFKNLVVKGASQAVVKKATYDPDRGLVKGLLSIPKLRFEFDYKLKGHVLLLNLNGQGNGFFETEKITTLVEVVVKPRITPDASFSDVQSSKVTFPEIGGFRIKLNNLFGNDKQLEETAHTIFNENWRQFYDILQPAIEQAIQAVMLDRANKIFSYVPANFIIENYH</sequence>
<feature type="chain" id="PRO_5039630379" evidence="4">
    <location>
        <begin position="21"/>
        <end position="613"/>
    </location>
</feature>
<dbReference type="InterPro" id="IPR010562">
    <property type="entry name" value="Haemolymph_juvenile_hormone-bd"/>
</dbReference>
<feature type="signal peptide" evidence="4">
    <location>
        <begin position="1"/>
        <end position="20"/>
    </location>
</feature>
<dbReference type="Gene3D" id="3.15.10.30">
    <property type="entry name" value="Haemolymph juvenile hormone binding protein"/>
    <property type="match status" value="3"/>
</dbReference>
<proteinExistence type="inferred from homology"/>
<evidence type="ECO:0000313" key="6">
    <source>
        <dbReference type="RefSeq" id="XP_051862818.1"/>
    </source>
</evidence>
<keyword evidence="2" id="KW-0090">Biological rhythms</keyword>
<dbReference type="InterPro" id="IPR038606">
    <property type="entry name" value="To_sf"/>
</dbReference>
<dbReference type="RefSeq" id="XP_051862818.1">
    <property type="nucleotide sequence ID" value="XM_052006858.1"/>
</dbReference>
<dbReference type="PANTHER" id="PTHR11008:SF25">
    <property type="entry name" value="IP09473P-RELATED"/>
    <property type="match status" value="1"/>
</dbReference>
<dbReference type="OrthoDB" id="8175281at2759"/>
<keyword evidence="5" id="KW-1185">Reference proteome</keyword>